<feature type="domain" description="DNA2/NAM7 helicase helicase" evidence="2">
    <location>
        <begin position="809"/>
        <end position="1098"/>
    </location>
</feature>
<proteinExistence type="predicted"/>
<evidence type="ECO:0000259" key="3">
    <source>
        <dbReference type="Pfam" id="PF13087"/>
    </source>
</evidence>
<feature type="domain" description="RNA helicase aquarius beta-barrel" evidence="5">
    <location>
        <begin position="533"/>
        <end position="692"/>
    </location>
</feature>
<dbReference type="PANTHER" id="PTHR10887:SF5">
    <property type="entry name" value="RNA HELICASE AQUARIUS"/>
    <property type="match status" value="1"/>
</dbReference>
<name>A0A7S1TC51_9RHOD</name>
<dbReference type="GO" id="GO:0003729">
    <property type="term" value="F:mRNA binding"/>
    <property type="evidence" value="ECO:0007669"/>
    <property type="project" value="TreeGrafter"/>
</dbReference>
<accession>A0A7S1TC51</accession>
<gene>
    <name evidence="6" type="ORF">CCAE0312_LOCUS4245</name>
</gene>
<evidence type="ECO:0000259" key="4">
    <source>
        <dbReference type="Pfam" id="PF16399"/>
    </source>
</evidence>
<evidence type="ECO:0000259" key="5">
    <source>
        <dbReference type="Pfam" id="PF21143"/>
    </source>
</evidence>
<evidence type="ECO:0000313" key="6">
    <source>
        <dbReference type="EMBL" id="CAD9232164.1"/>
    </source>
</evidence>
<dbReference type="FunFam" id="3.40.50.300:FF:002863">
    <property type="entry name" value="Pre-mRNA-splicing factor cwf11"/>
    <property type="match status" value="1"/>
</dbReference>
<feature type="compositionally biased region" description="Basic and acidic residues" evidence="1">
    <location>
        <begin position="12"/>
        <end position="28"/>
    </location>
</feature>
<protein>
    <recommendedName>
        <fullName evidence="7">Intron-binding protein aquarius</fullName>
    </recommendedName>
</protein>
<feature type="region of interest" description="Disordered" evidence="1">
    <location>
        <begin position="1"/>
        <end position="47"/>
    </location>
</feature>
<dbReference type="GO" id="GO:0004386">
    <property type="term" value="F:helicase activity"/>
    <property type="evidence" value="ECO:0007669"/>
    <property type="project" value="InterPro"/>
</dbReference>
<feature type="region of interest" description="Disordered" evidence="1">
    <location>
        <begin position="1381"/>
        <end position="1405"/>
    </location>
</feature>
<dbReference type="InterPro" id="IPR032174">
    <property type="entry name" value="Aquarius_N"/>
</dbReference>
<dbReference type="InterPro" id="IPR041677">
    <property type="entry name" value="DNA2/NAM7_AAA_11"/>
</dbReference>
<feature type="compositionally biased region" description="Polar residues" evidence="1">
    <location>
        <begin position="1385"/>
        <end position="1405"/>
    </location>
</feature>
<dbReference type="Pfam" id="PF13087">
    <property type="entry name" value="AAA_12"/>
    <property type="match status" value="1"/>
</dbReference>
<dbReference type="InterPro" id="IPR047187">
    <property type="entry name" value="SF1_C_Upf1"/>
</dbReference>
<dbReference type="CDD" id="cd18808">
    <property type="entry name" value="SF1_C_Upf1"/>
    <property type="match status" value="1"/>
</dbReference>
<dbReference type="GO" id="GO:0071013">
    <property type="term" value="C:catalytic step 2 spliceosome"/>
    <property type="evidence" value="ECO:0007669"/>
    <property type="project" value="TreeGrafter"/>
</dbReference>
<evidence type="ECO:0000259" key="2">
    <source>
        <dbReference type="Pfam" id="PF13086"/>
    </source>
</evidence>
<sequence>MGQTKRPGTMNDTEKTRSKRLVTSDRVEAMNGEDQGAPRPTGSVNEAHSVGRMGEVTQQDGQVERAVTDKEGHGSAVSPDQHLVDSLCKTLSGTNNVWMRAEESGVLERWLMRSWMVGGLATSYRMFAVGIMAFKFHARLATWDPFLEKMKEKGERWSAVIRDIVDLALKSEHGTMNDLERVICVRFLSAAFQTLEHEPFRIALLPFLSSPLLMQLSKERREQEILENPSLERQVQYLAKKRQTIKYCMDYETAFPNLLRRFLNDLFDLDKIQEPRALNERIGVLKATMDMIVDLLSQLSTRRFLRLFMEDTQFVPMARYGINKGLPLAAGAKSFALISKLLDMAEYYARTEIDSSTGEPVSRDEMISKESDRLSSVQLALFAKTPESRDLALANHSSLRKSDTLMKSLTSLSEEELCSIAREVGCYPNLPLESLPVVKKDVLINCLMSFCSSSFNSMMLRREPIYPTEADIWDAELGLEENLAWSETFALPKLNLQFLTMHDYLLRNYTLLQLQAKASIRVILLLSLSRMQPYVDHRNELQFRGWSSTATPLTSFSILEKHKEDLADRESGVICDVEYGIGDLRGEPYREWNMLSEHDILLLIRIDLQLLKSEAQESATRRFGVAAVRGAEVVSPLDIDGAEIHEWNMFQAKHPSGGTRRVRCVLDEVQYMQDVATGSVQYSSDSFNVAIRFPRGKSCFKSILETVRNLADVVVNRWPSAILPEWLSDVILGYNETHSSESDPETFDGKWVDYSDTFIDRDHLLSCLPNAKLEGNMTTGMNVRIRSSPDGVLVEPYPVDGKRNRVRFTSRQVEAIRSAMNPGLSIILGPPGTGKTDVAVQAIVNLYRDNPRTRILVITHSNSALNDIFVKLLERNGIKEGELIRVGQGSESIDVESSFGKVGRLNYLLRRRIQALQEVQELANAMNIPGDHGYTCETASLFYKNYVLPALNHYHDQLEQDSPKPIHETVSSVSPFSSWPGSVGLQSDGLVSERIKSLFKEIELLRPFELIRNNKDRTNYLVTKHARIIAMTSTHAAMLRDHYVNLGFSYDTVVVEEAGQILEIESFMSLILQSYHKKGARLERCILLGDHKQLPPVVENVMLTRVSNFEQSMLARFVRLGNRSVTLDAQGRCRPEIAELYRWMYPDLRDLPSIASESPLGRRGHNPGFKANVQVIDVWMGDESEPTPHYFQNLAEAEYIAAVYQYMRLIGYPSTSIAVLTTYRGQQELIKDVIRSRVAWNPVLGSPRISTVDKFQGQQSDFILLSLVRTRKLGHFRDIRRMIVALSRARLGLYIFCRVSLLSVLFQPYEVFQNLLKNKTLTVVRGEEFDKVCSGHSSDDEINIDSPAAMSTLVRTIAASLEVEFADRGVVTAPEDSLHEEFEFSASQPPRQQEDAASSRASRFV</sequence>
<dbReference type="Gene3D" id="3.40.50.300">
    <property type="entry name" value="P-loop containing nucleotide triphosphate hydrolases"/>
    <property type="match status" value="2"/>
</dbReference>
<dbReference type="Pfam" id="PF13086">
    <property type="entry name" value="AAA_11"/>
    <property type="match status" value="1"/>
</dbReference>
<dbReference type="Pfam" id="PF16399">
    <property type="entry name" value="Aquarius_N_1st"/>
    <property type="match status" value="1"/>
</dbReference>
<evidence type="ECO:0008006" key="7">
    <source>
        <dbReference type="Google" id="ProtNLM"/>
    </source>
</evidence>
<organism evidence="6">
    <name type="scientific">Compsopogon caeruleus</name>
    <dbReference type="NCBI Taxonomy" id="31354"/>
    <lineage>
        <taxon>Eukaryota</taxon>
        <taxon>Rhodophyta</taxon>
        <taxon>Compsopogonophyceae</taxon>
        <taxon>Compsopogonales</taxon>
        <taxon>Compsopogonaceae</taxon>
        <taxon>Compsopogon</taxon>
    </lineage>
</organism>
<dbReference type="InterPro" id="IPR045055">
    <property type="entry name" value="DNA2/NAM7-like"/>
</dbReference>
<reference evidence="6" key="1">
    <citation type="submission" date="2021-01" db="EMBL/GenBank/DDBJ databases">
        <authorList>
            <person name="Corre E."/>
            <person name="Pelletier E."/>
            <person name="Niang G."/>
            <person name="Scheremetjew M."/>
            <person name="Finn R."/>
            <person name="Kale V."/>
            <person name="Holt S."/>
            <person name="Cochrane G."/>
            <person name="Meng A."/>
            <person name="Brown T."/>
            <person name="Cohen L."/>
        </authorList>
    </citation>
    <scope>NUCLEOTIDE SEQUENCE</scope>
    <source>
        <strain evidence="6">SAG 36.94</strain>
    </source>
</reference>
<dbReference type="Pfam" id="PF21143">
    <property type="entry name" value="Aquarius_N_2nd"/>
    <property type="match status" value="1"/>
</dbReference>
<feature type="domain" description="RNA helicase aquarius N-terminal" evidence="4">
    <location>
        <begin position="99"/>
        <end position="451"/>
    </location>
</feature>
<evidence type="ECO:0000256" key="1">
    <source>
        <dbReference type="SAM" id="MobiDB-lite"/>
    </source>
</evidence>
<dbReference type="PANTHER" id="PTHR10887">
    <property type="entry name" value="DNA2/NAM7 HELICASE FAMILY"/>
    <property type="match status" value="1"/>
</dbReference>
<dbReference type="InterPro" id="IPR048966">
    <property type="entry name" value="Aquarius_b-barrel"/>
</dbReference>
<dbReference type="SUPFAM" id="SSF52540">
    <property type="entry name" value="P-loop containing nucleoside triphosphate hydrolases"/>
    <property type="match status" value="1"/>
</dbReference>
<dbReference type="EMBL" id="HBGH01007750">
    <property type="protein sequence ID" value="CAD9232164.1"/>
    <property type="molecule type" value="Transcribed_RNA"/>
</dbReference>
<dbReference type="InterPro" id="IPR041679">
    <property type="entry name" value="DNA2/NAM7-like_C"/>
</dbReference>
<feature type="domain" description="DNA2/NAM7 helicase-like C-terminal" evidence="3">
    <location>
        <begin position="1110"/>
        <end position="1298"/>
    </location>
</feature>
<dbReference type="InterPro" id="IPR027417">
    <property type="entry name" value="P-loop_NTPase"/>
</dbReference>